<evidence type="ECO:0000256" key="1">
    <source>
        <dbReference type="SAM" id="MobiDB-lite"/>
    </source>
</evidence>
<proteinExistence type="predicted"/>
<evidence type="ECO:0000313" key="3">
    <source>
        <dbReference type="Proteomes" id="UP000439903"/>
    </source>
</evidence>
<name>A0A8H4AUQ6_GIGMA</name>
<protein>
    <submittedName>
        <fullName evidence="2">Uncharacterized protein</fullName>
    </submittedName>
</protein>
<comment type="caution">
    <text evidence="2">The sequence shown here is derived from an EMBL/GenBank/DDBJ whole genome shotgun (WGS) entry which is preliminary data.</text>
</comment>
<reference evidence="2 3" key="1">
    <citation type="journal article" date="2019" name="Environ. Microbiol.">
        <title>At the nexus of three kingdoms: the genome of the mycorrhizal fungus Gigaspora margarita provides insights into plant, endobacterial and fungal interactions.</title>
        <authorList>
            <person name="Venice F."/>
            <person name="Ghignone S."/>
            <person name="Salvioli di Fossalunga A."/>
            <person name="Amselem J."/>
            <person name="Novero M."/>
            <person name="Xianan X."/>
            <person name="Sedzielewska Toro K."/>
            <person name="Morin E."/>
            <person name="Lipzen A."/>
            <person name="Grigoriev I.V."/>
            <person name="Henrissat B."/>
            <person name="Martin F.M."/>
            <person name="Bonfante P."/>
        </authorList>
    </citation>
    <scope>NUCLEOTIDE SEQUENCE [LARGE SCALE GENOMIC DNA]</scope>
    <source>
        <strain evidence="2 3">BEG34</strain>
    </source>
</reference>
<keyword evidence="3" id="KW-1185">Reference proteome</keyword>
<gene>
    <name evidence="2" type="ORF">F8M41_010172</name>
</gene>
<dbReference type="Proteomes" id="UP000439903">
    <property type="component" value="Unassembled WGS sequence"/>
</dbReference>
<sequence length="78" mass="9011">MQSESSDIKSKDFDRINKGVRNKNEDSKSGKGKSRADKLPKLPVEDFNILNKNKKSYFYVGKDKERDEETTQLRQASN</sequence>
<accession>A0A8H4AUQ6</accession>
<dbReference type="AlphaFoldDB" id="A0A8H4AUQ6"/>
<feature type="region of interest" description="Disordered" evidence="1">
    <location>
        <begin position="1"/>
        <end position="46"/>
    </location>
</feature>
<organism evidence="2 3">
    <name type="scientific">Gigaspora margarita</name>
    <dbReference type="NCBI Taxonomy" id="4874"/>
    <lineage>
        <taxon>Eukaryota</taxon>
        <taxon>Fungi</taxon>
        <taxon>Fungi incertae sedis</taxon>
        <taxon>Mucoromycota</taxon>
        <taxon>Glomeromycotina</taxon>
        <taxon>Glomeromycetes</taxon>
        <taxon>Diversisporales</taxon>
        <taxon>Gigasporaceae</taxon>
        <taxon>Gigaspora</taxon>
    </lineage>
</organism>
<evidence type="ECO:0000313" key="2">
    <source>
        <dbReference type="EMBL" id="KAF0534157.1"/>
    </source>
</evidence>
<feature type="compositionally biased region" description="Basic and acidic residues" evidence="1">
    <location>
        <begin position="1"/>
        <end position="44"/>
    </location>
</feature>
<dbReference type="EMBL" id="WTPW01000214">
    <property type="protein sequence ID" value="KAF0534157.1"/>
    <property type="molecule type" value="Genomic_DNA"/>
</dbReference>